<dbReference type="Pfam" id="PF02378">
    <property type="entry name" value="PTS_EIIC"/>
    <property type="match status" value="1"/>
</dbReference>
<evidence type="ECO:0000256" key="10">
    <source>
        <dbReference type="ARBA" id="ARBA00023136"/>
    </source>
</evidence>
<feature type="domain" description="PTS EIIB type-1" evidence="13">
    <location>
        <begin position="560"/>
        <end position="641"/>
    </location>
</feature>
<dbReference type="Proteomes" id="UP000298715">
    <property type="component" value="Chromosome"/>
</dbReference>
<feature type="transmembrane region" description="Helical" evidence="12">
    <location>
        <begin position="47"/>
        <end position="67"/>
    </location>
</feature>
<dbReference type="InterPro" id="IPR003352">
    <property type="entry name" value="PTS_EIIC"/>
</dbReference>
<comment type="subcellular location">
    <subcellularLocation>
        <location evidence="1">Cell membrane</location>
        <topology evidence="1">Multi-pass membrane protein</topology>
    </subcellularLocation>
</comment>
<sequence length="645" mass="71691">MKKRGEKMQKSEKLKVKENYFMKLKNKIKAPFEGGKNSRFKIGINKFAKAILTMIAILPVAGLFIVVGKIIGPLGLGQITAIAKVANHIGTIIETIGWMPFRHIGLLFAIAIGGSWAKNKAGGCFAGAVAYLTLLSVGATFFITRNGPDGSEFMNYILGAKWTNQKDYFSNQEGVYSLRFDALGGIITGFIGAGVYNKFFAFNRLPNALAFFNGPRFVPLMVIVITLPIALGLSLLWPLIQTGINVIGKNIALNNKIPFIIPFGYGFLERLLLPFGLHHMITIPMNYTSLGGVLNYMSVNTYADNLFINQQITKEELVAFFTYVTENNLVDAKSLVSEGQEQMWYTWVSALNVVRNHWTNYASNVINSQVGVNNVYQITMNAFEPVRFKVGQMITSTGSLIGAGIGMMYAISKTNRIKYKSIYISGGLACLLTGVTEPIEFIFMYTAPLLYLVHAIMTGLAFGMADLIPMRIHAFGAIEIIMKYFLVLGPTTLITDSIKTNLWLDGCWFLLVSALFCTIYFILFYGLTKKLKPNIPGVGEQIPLDGYSLTEKVPEGNISDEVIHKIVSLLGTAENIEEVDCCMTRLRVVVKDDKKVSNKFKEETKALGVIKQGNYYQIVYGPKVSIYKEKIDEYLDNQIEEGHKL</sequence>
<keyword evidence="5" id="KW-0808">Transferase</keyword>
<feature type="transmembrane region" description="Helical" evidence="12">
    <location>
        <begin position="176"/>
        <end position="196"/>
    </location>
</feature>
<feature type="transmembrane region" description="Helical" evidence="12">
    <location>
        <begin position="422"/>
        <end position="443"/>
    </location>
</feature>
<evidence type="ECO:0000259" key="13">
    <source>
        <dbReference type="PROSITE" id="PS51098"/>
    </source>
</evidence>
<dbReference type="PANTHER" id="PTHR30009">
    <property type="entry name" value="CYTOCHROME C-TYPE SYNTHESIS PROTEIN AND PTS TRANSMEMBRANE COMPONENT"/>
    <property type="match status" value="1"/>
</dbReference>
<organism evidence="15 16">
    <name type="scientific">Spiroplasma melliferum</name>
    <dbReference type="NCBI Taxonomy" id="2134"/>
    <lineage>
        <taxon>Bacteria</taxon>
        <taxon>Bacillati</taxon>
        <taxon>Mycoplasmatota</taxon>
        <taxon>Mollicutes</taxon>
        <taxon>Entomoplasmatales</taxon>
        <taxon>Spiroplasmataceae</taxon>
        <taxon>Spiroplasma</taxon>
    </lineage>
</organism>
<evidence type="ECO:0000256" key="4">
    <source>
        <dbReference type="ARBA" id="ARBA00022597"/>
    </source>
</evidence>
<dbReference type="EMBL" id="CP029202">
    <property type="protein sequence ID" value="QCO24287.1"/>
    <property type="molecule type" value="Genomic_DNA"/>
</dbReference>
<feature type="transmembrane region" description="Helical" evidence="12">
    <location>
        <begin position="100"/>
        <end position="117"/>
    </location>
</feature>
<accession>A0ABX5UC28</accession>
<evidence type="ECO:0000313" key="16">
    <source>
        <dbReference type="Proteomes" id="UP000298715"/>
    </source>
</evidence>
<dbReference type="InterPro" id="IPR036878">
    <property type="entry name" value="Glu_permease_IIB"/>
</dbReference>
<feature type="transmembrane region" description="Helical" evidence="12">
    <location>
        <begin position="124"/>
        <end position="144"/>
    </location>
</feature>
<evidence type="ECO:0000256" key="7">
    <source>
        <dbReference type="ARBA" id="ARBA00022692"/>
    </source>
</evidence>
<dbReference type="InterPro" id="IPR018113">
    <property type="entry name" value="PTrfase_EIIB_Cys"/>
</dbReference>
<feature type="transmembrane region" description="Helical" evidence="12">
    <location>
        <begin position="507"/>
        <end position="527"/>
    </location>
</feature>
<dbReference type="InterPro" id="IPR013013">
    <property type="entry name" value="PTS_EIIC_1"/>
</dbReference>
<keyword evidence="9 12" id="KW-1133">Transmembrane helix</keyword>
<dbReference type="PROSITE" id="PS51098">
    <property type="entry name" value="PTS_EIIB_TYPE_1"/>
    <property type="match status" value="1"/>
</dbReference>
<dbReference type="PANTHER" id="PTHR30009:SF8">
    <property type="entry name" value="PTS SYSTEM, IIBC COMPONENT"/>
    <property type="match status" value="1"/>
</dbReference>
<keyword evidence="7 12" id="KW-0812">Transmembrane</keyword>
<evidence type="ECO:0000256" key="12">
    <source>
        <dbReference type="SAM" id="Phobius"/>
    </source>
</evidence>
<dbReference type="InterPro" id="IPR050429">
    <property type="entry name" value="PTS_Glucose_EIICBA"/>
</dbReference>
<feature type="transmembrane region" description="Helical" evidence="12">
    <location>
        <begin position="217"/>
        <end position="240"/>
    </location>
</feature>
<protein>
    <submittedName>
        <fullName evidence="15">PTS system, IIBC component, putative</fullName>
    </submittedName>
</protein>
<gene>
    <name evidence="15" type="ORF">SRED_002778</name>
</gene>
<dbReference type="PROSITE" id="PS51103">
    <property type="entry name" value="PTS_EIIC_TYPE_1"/>
    <property type="match status" value="1"/>
</dbReference>
<evidence type="ECO:0000256" key="9">
    <source>
        <dbReference type="ARBA" id="ARBA00022989"/>
    </source>
</evidence>
<keyword evidence="10 12" id="KW-0472">Membrane</keyword>
<keyword evidence="6" id="KW-0598">Phosphotransferase system</keyword>
<feature type="transmembrane region" description="Helical" evidence="12">
    <location>
        <begin position="390"/>
        <end position="410"/>
    </location>
</feature>
<dbReference type="PROSITE" id="PS01035">
    <property type="entry name" value="PTS_EIIB_TYPE_1_CYS"/>
    <property type="match status" value="1"/>
</dbReference>
<proteinExistence type="predicted"/>
<name>A0ABX5UC28_SPIME</name>
<keyword evidence="2" id="KW-0813">Transport</keyword>
<evidence type="ECO:0000256" key="3">
    <source>
        <dbReference type="ARBA" id="ARBA00022475"/>
    </source>
</evidence>
<dbReference type="InterPro" id="IPR001996">
    <property type="entry name" value="PTS_IIB_1"/>
</dbReference>
<evidence type="ECO:0000256" key="8">
    <source>
        <dbReference type="ARBA" id="ARBA00022777"/>
    </source>
</evidence>
<keyword evidence="3" id="KW-1003">Cell membrane</keyword>
<feature type="transmembrane region" description="Helical" evidence="12">
    <location>
        <begin position="449"/>
        <end position="468"/>
    </location>
</feature>
<evidence type="ECO:0000313" key="15">
    <source>
        <dbReference type="EMBL" id="QCO24287.1"/>
    </source>
</evidence>
<dbReference type="SUPFAM" id="SSF55604">
    <property type="entry name" value="Glucose permease domain IIB"/>
    <property type="match status" value="1"/>
</dbReference>
<evidence type="ECO:0000256" key="2">
    <source>
        <dbReference type="ARBA" id="ARBA00022448"/>
    </source>
</evidence>
<evidence type="ECO:0000256" key="6">
    <source>
        <dbReference type="ARBA" id="ARBA00022683"/>
    </source>
</evidence>
<evidence type="ECO:0000256" key="5">
    <source>
        <dbReference type="ARBA" id="ARBA00022679"/>
    </source>
</evidence>
<feature type="domain" description="PTS EIIC type-1" evidence="14">
    <location>
        <begin position="38"/>
        <end position="540"/>
    </location>
</feature>
<dbReference type="Gene3D" id="3.30.1360.60">
    <property type="entry name" value="Glucose permease domain IIB"/>
    <property type="match status" value="1"/>
</dbReference>
<keyword evidence="4" id="KW-0762">Sugar transport</keyword>
<feature type="transmembrane region" description="Helical" evidence="12">
    <location>
        <begin position="475"/>
        <end position="495"/>
    </location>
</feature>
<dbReference type="Pfam" id="PF00367">
    <property type="entry name" value="PTS_EIIB"/>
    <property type="match status" value="1"/>
</dbReference>
<feature type="active site" description="Phosphocysteine intermediate; for EIIB activity" evidence="11">
    <location>
        <position position="582"/>
    </location>
</feature>
<keyword evidence="8" id="KW-0418">Kinase</keyword>
<dbReference type="CDD" id="cd00212">
    <property type="entry name" value="PTS_IIB_glc"/>
    <property type="match status" value="1"/>
</dbReference>
<evidence type="ECO:0000256" key="11">
    <source>
        <dbReference type="PROSITE-ProRule" id="PRU00421"/>
    </source>
</evidence>
<evidence type="ECO:0000259" key="14">
    <source>
        <dbReference type="PROSITE" id="PS51103"/>
    </source>
</evidence>
<reference evidence="15 16" key="1">
    <citation type="submission" date="2018-05" db="EMBL/GenBank/DDBJ databases">
        <title>Compelete Genome Sequence of Spiroplasma melliferum.</title>
        <authorList>
            <person name="Davis R.E."/>
            <person name="Shao J.Y."/>
            <person name="Zhao Y."/>
            <person name="Gasparich G.E."/>
        </authorList>
    </citation>
    <scope>NUCLEOTIDE SEQUENCE [LARGE SCALE GENOMIC DNA]</scope>
    <source>
        <strain evidence="15 16">AS576</strain>
    </source>
</reference>
<keyword evidence="16" id="KW-1185">Reference proteome</keyword>
<evidence type="ECO:0000256" key="1">
    <source>
        <dbReference type="ARBA" id="ARBA00004651"/>
    </source>
</evidence>